<reference evidence="13 14" key="1">
    <citation type="submission" date="2014-03" db="EMBL/GenBank/DDBJ databases">
        <title>The genome of Kluyveromyces dobzhanskii.</title>
        <authorList>
            <person name="Nystedt B."/>
            <person name="Astrom S."/>
        </authorList>
    </citation>
    <scope>NUCLEOTIDE SEQUENCE [LARGE SCALE GENOMIC DNA]</scope>
    <source>
        <strain evidence="13 14">CBS 2104</strain>
    </source>
</reference>
<dbReference type="GO" id="GO:0009986">
    <property type="term" value="C:cell surface"/>
    <property type="evidence" value="ECO:0007669"/>
    <property type="project" value="TreeGrafter"/>
</dbReference>
<dbReference type="InterPro" id="IPR017853">
    <property type="entry name" value="GH"/>
</dbReference>
<dbReference type="PANTHER" id="PTHR31297">
    <property type="entry name" value="GLUCAN ENDO-1,6-BETA-GLUCOSIDASE B"/>
    <property type="match status" value="1"/>
</dbReference>
<keyword evidence="5 10" id="KW-0378">Hydrolase</keyword>
<name>A0A0A8LAT6_9SACH</name>
<sequence>MLTVKIVAVISLIISACLAQPLPLSKRYFDYEGYKVRGVNIGGWFVLEPFITPSLFETFRTNDYNDDGIPVDEYHYCKTLGKDEARRRLTEHWDTWITEVDFAQMAAGGLNLVRIPIGYWAFELLEDDPYISGLQEAYLDKAIEWARKYDLKVWVDLHGAAGSQNGFDNSGFRDQIEFQEQQNLQVTKNVLTYILEKYSRDEFTDTVVGIEVLNEPLGPVIDMDGLKDLYDWAYDYLRNQLQRDQVLVIHDAFQSNNYFDDQLTVEEGAYGVLVDHHHYQVFSSGELARTIDEHVALVCEQGAGTLTESHWNLVGEWSAALTDCAKWLNGVGVQARYDGTFVKNSDTSYYIDSCDASQDASSWSSDRKDNYRKYIEAQLDAYEMKNGWIFWCYKTESTLEWDYTRLVQAGLFPQPLDDRQFPNQCANY</sequence>
<dbReference type="GO" id="GO:0009251">
    <property type="term" value="P:glucan catabolic process"/>
    <property type="evidence" value="ECO:0007669"/>
    <property type="project" value="TreeGrafter"/>
</dbReference>
<dbReference type="Pfam" id="PF00150">
    <property type="entry name" value="Cellulase"/>
    <property type="match status" value="1"/>
</dbReference>
<keyword evidence="4 11" id="KW-0732">Signal</keyword>
<evidence type="ECO:0000256" key="11">
    <source>
        <dbReference type="SAM" id="SignalP"/>
    </source>
</evidence>
<feature type="signal peptide" evidence="11">
    <location>
        <begin position="1"/>
        <end position="19"/>
    </location>
</feature>
<feature type="domain" description="Glycoside hydrolase family 5" evidence="12">
    <location>
        <begin position="92"/>
        <end position="280"/>
    </location>
</feature>
<dbReference type="Proteomes" id="UP000031516">
    <property type="component" value="Unassembled WGS sequence"/>
</dbReference>
<comment type="subcellular location">
    <subcellularLocation>
        <location evidence="1">Secreted</location>
    </subcellularLocation>
</comment>
<dbReference type="PROSITE" id="PS00659">
    <property type="entry name" value="GLYCOSYL_HYDROL_F5"/>
    <property type="match status" value="1"/>
</dbReference>
<dbReference type="GO" id="GO:0009277">
    <property type="term" value="C:fungal-type cell wall"/>
    <property type="evidence" value="ECO:0007669"/>
    <property type="project" value="UniProtKB-ARBA"/>
</dbReference>
<proteinExistence type="inferred from homology"/>
<dbReference type="InterPro" id="IPR018087">
    <property type="entry name" value="Glyco_hydro_5_CS"/>
</dbReference>
<comment type="caution">
    <text evidence="13">The sequence shown here is derived from an EMBL/GenBank/DDBJ whole genome shotgun (WGS) entry which is preliminary data.</text>
</comment>
<evidence type="ECO:0000256" key="8">
    <source>
        <dbReference type="ARBA" id="ARBA00036824"/>
    </source>
</evidence>
<evidence type="ECO:0000256" key="1">
    <source>
        <dbReference type="ARBA" id="ARBA00004613"/>
    </source>
</evidence>
<dbReference type="EC" id="3.2.1.58" evidence="9"/>
<dbReference type="FunFam" id="3.20.20.80:FF:000033">
    <property type="entry name" value="Glucan 1,3-beta-glucosidase A"/>
    <property type="match status" value="1"/>
</dbReference>
<dbReference type="InterPro" id="IPR001547">
    <property type="entry name" value="Glyco_hydro_5"/>
</dbReference>
<evidence type="ECO:0000256" key="6">
    <source>
        <dbReference type="ARBA" id="ARBA00023295"/>
    </source>
</evidence>
<evidence type="ECO:0000256" key="2">
    <source>
        <dbReference type="ARBA" id="ARBA00005641"/>
    </source>
</evidence>
<dbReference type="SUPFAM" id="SSF51445">
    <property type="entry name" value="(Trans)glycosidases"/>
    <property type="match status" value="1"/>
</dbReference>
<evidence type="ECO:0000256" key="10">
    <source>
        <dbReference type="RuleBase" id="RU361153"/>
    </source>
</evidence>
<dbReference type="Gene3D" id="3.20.20.80">
    <property type="entry name" value="Glycosidases"/>
    <property type="match status" value="1"/>
</dbReference>
<evidence type="ECO:0000259" key="12">
    <source>
        <dbReference type="Pfam" id="PF00150"/>
    </source>
</evidence>
<evidence type="ECO:0000256" key="7">
    <source>
        <dbReference type="ARBA" id="ARBA00023316"/>
    </source>
</evidence>
<evidence type="ECO:0000313" key="14">
    <source>
        <dbReference type="Proteomes" id="UP000031516"/>
    </source>
</evidence>
<dbReference type="InterPro" id="IPR050386">
    <property type="entry name" value="Glycosyl_hydrolase_5"/>
</dbReference>
<accession>A0A0A8LAT6</accession>
<keyword evidence="14" id="KW-1185">Reference proteome</keyword>
<evidence type="ECO:0000313" key="13">
    <source>
        <dbReference type="EMBL" id="CDO95352.1"/>
    </source>
</evidence>
<comment type="catalytic activity">
    <reaction evidence="8">
        <text>Successive hydrolysis of beta-D-glucose units from the non-reducing ends of (1-&gt;3)-beta-D-glucans, releasing alpha-glucose.</text>
        <dbReference type="EC" id="3.2.1.58"/>
    </reaction>
</comment>
<protein>
    <recommendedName>
        <fullName evidence="9">glucan 1,3-beta-glucosidase</fullName>
        <ecNumber evidence="9">3.2.1.58</ecNumber>
    </recommendedName>
</protein>
<evidence type="ECO:0000256" key="4">
    <source>
        <dbReference type="ARBA" id="ARBA00022729"/>
    </source>
</evidence>
<dbReference type="AlphaFoldDB" id="A0A0A8LAT6"/>
<feature type="chain" id="PRO_5002039365" description="glucan 1,3-beta-glucosidase" evidence="11">
    <location>
        <begin position="20"/>
        <end position="428"/>
    </location>
</feature>
<dbReference type="GO" id="GO:0004338">
    <property type="term" value="F:glucan exo-1,3-beta-glucosidase activity"/>
    <property type="evidence" value="ECO:0007669"/>
    <property type="project" value="UniProtKB-EC"/>
</dbReference>
<evidence type="ECO:0000256" key="9">
    <source>
        <dbReference type="ARBA" id="ARBA00038929"/>
    </source>
</evidence>
<dbReference type="PANTHER" id="PTHR31297:SF1">
    <property type="entry name" value="GLUCAN 1,3-BETA-GLUCOSIDASE I_II-RELATED"/>
    <property type="match status" value="1"/>
</dbReference>
<keyword evidence="6 10" id="KW-0326">Glycosidase</keyword>
<evidence type="ECO:0000256" key="3">
    <source>
        <dbReference type="ARBA" id="ARBA00022525"/>
    </source>
</evidence>
<gene>
    <name evidence="13" type="ORF">KLDO_g3597</name>
</gene>
<dbReference type="GO" id="GO:0071555">
    <property type="term" value="P:cell wall organization"/>
    <property type="evidence" value="ECO:0007669"/>
    <property type="project" value="UniProtKB-KW"/>
</dbReference>
<keyword evidence="7" id="KW-0961">Cell wall biogenesis/degradation</keyword>
<organism evidence="13 14">
    <name type="scientific">Kluyveromyces dobzhanskii CBS 2104</name>
    <dbReference type="NCBI Taxonomy" id="1427455"/>
    <lineage>
        <taxon>Eukaryota</taxon>
        <taxon>Fungi</taxon>
        <taxon>Dikarya</taxon>
        <taxon>Ascomycota</taxon>
        <taxon>Saccharomycotina</taxon>
        <taxon>Saccharomycetes</taxon>
        <taxon>Saccharomycetales</taxon>
        <taxon>Saccharomycetaceae</taxon>
        <taxon>Kluyveromyces</taxon>
    </lineage>
</organism>
<comment type="similarity">
    <text evidence="2 10">Belongs to the glycosyl hydrolase 5 (cellulase A) family.</text>
</comment>
<dbReference type="EMBL" id="CCBQ010000044">
    <property type="protein sequence ID" value="CDO95352.1"/>
    <property type="molecule type" value="Genomic_DNA"/>
</dbReference>
<dbReference type="OrthoDB" id="62120at2759"/>
<dbReference type="GO" id="GO:0005576">
    <property type="term" value="C:extracellular region"/>
    <property type="evidence" value="ECO:0007669"/>
    <property type="project" value="UniProtKB-SubCell"/>
</dbReference>
<keyword evidence="3" id="KW-0964">Secreted</keyword>
<dbReference type="PROSITE" id="PS51257">
    <property type="entry name" value="PROKAR_LIPOPROTEIN"/>
    <property type="match status" value="1"/>
</dbReference>
<evidence type="ECO:0000256" key="5">
    <source>
        <dbReference type="ARBA" id="ARBA00022801"/>
    </source>
</evidence>